<dbReference type="Pfam" id="PF07727">
    <property type="entry name" value="RVT_2"/>
    <property type="match status" value="1"/>
</dbReference>
<reference evidence="3" key="2">
    <citation type="submission" date="2021-02" db="EMBL/GenBank/DDBJ databases">
        <authorList>
            <person name="Kimball J.A."/>
            <person name="Haas M.W."/>
            <person name="Macchietto M."/>
            <person name="Kono T."/>
            <person name="Duquette J."/>
            <person name="Shao M."/>
        </authorList>
    </citation>
    <scope>NUCLEOTIDE SEQUENCE</scope>
    <source>
        <tissue evidence="3">Fresh leaf tissue</tissue>
    </source>
</reference>
<reference evidence="3" key="1">
    <citation type="journal article" date="2021" name="bioRxiv">
        <title>Whole Genome Assembly and Annotation of Northern Wild Rice, Zizania palustris L., Supports a Whole Genome Duplication in the Zizania Genus.</title>
        <authorList>
            <person name="Haas M."/>
            <person name="Kono T."/>
            <person name="Macchietto M."/>
            <person name="Millas R."/>
            <person name="McGilp L."/>
            <person name="Shao M."/>
            <person name="Duquette J."/>
            <person name="Hirsch C.N."/>
            <person name="Kimball J."/>
        </authorList>
    </citation>
    <scope>NUCLEOTIDE SEQUENCE</scope>
    <source>
        <tissue evidence="3">Fresh leaf tissue</tissue>
    </source>
</reference>
<evidence type="ECO:0000259" key="2">
    <source>
        <dbReference type="Pfam" id="PF07727"/>
    </source>
</evidence>
<organism evidence="3 4">
    <name type="scientific">Zizania palustris</name>
    <name type="common">Northern wild rice</name>
    <dbReference type="NCBI Taxonomy" id="103762"/>
    <lineage>
        <taxon>Eukaryota</taxon>
        <taxon>Viridiplantae</taxon>
        <taxon>Streptophyta</taxon>
        <taxon>Embryophyta</taxon>
        <taxon>Tracheophyta</taxon>
        <taxon>Spermatophyta</taxon>
        <taxon>Magnoliopsida</taxon>
        <taxon>Liliopsida</taxon>
        <taxon>Poales</taxon>
        <taxon>Poaceae</taxon>
        <taxon>BOP clade</taxon>
        <taxon>Oryzoideae</taxon>
        <taxon>Oryzeae</taxon>
        <taxon>Zizaniinae</taxon>
        <taxon>Zizania</taxon>
    </lineage>
</organism>
<dbReference type="InterPro" id="IPR013103">
    <property type="entry name" value="RVT_2"/>
</dbReference>
<evidence type="ECO:0000313" key="4">
    <source>
        <dbReference type="Proteomes" id="UP000729402"/>
    </source>
</evidence>
<comment type="caution">
    <text evidence="3">The sequence shown here is derived from an EMBL/GenBank/DDBJ whole genome shotgun (WGS) entry which is preliminary data.</text>
</comment>
<name>A0A8J5VCS2_ZIZPA</name>
<evidence type="ECO:0000256" key="1">
    <source>
        <dbReference type="SAM" id="MobiDB-lite"/>
    </source>
</evidence>
<evidence type="ECO:0000313" key="3">
    <source>
        <dbReference type="EMBL" id="KAG8061020.1"/>
    </source>
</evidence>
<proteinExistence type="predicted"/>
<dbReference type="AlphaFoldDB" id="A0A8J5VCS2"/>
<dbReference type="Proteomes" id="UP000729402">
    <property type="component" value="Unassembled WGS sequence"/>
</dbReference>
<feature type="compositionally biased region" description="Polar residues" evidence="1">
    <location>
        <begin position="27"/>
        <end position="43"/>
    </location>
</feature>
<dbReference type="EMBL" id="JAAALK010000287">
    <property type="protein sequence ID" value="KAG8061020.1"/>
    <property type="molecule type" value="Genomic_DNA"/>
</dbReference>
<feature type="region of interest" description="Disordered" evidence="1">
    <location>
        <begin position="20"/>
        <end position="52"/>
    </location>
</feature>
<dbReference type="OrthoDB" id="1921865at2759"/>
<keyword evidence="4" id="KW-1185">Reference proteome</keyword>
<feature type="domain" description="Reverse transcriptase Ty1/copia-type" evidence="2">
    <location>
        <begin position="127"/>
        <end position="232"/>
    </location>
</feature>
<sequence length="245" mass="28097">MIYVMRAMQKISIGDIKLIEDDEEKSPSTQVEPSTSATPNQDQFDLEEKEKEPSIPMKINNALLKDHPIDQVLGDISKDVQTHSHVASICGHYSFVSFVEPKHIDETLKDSDWMNAIHEYLNNFARNNVWTLVERPKNHNIIKTKWVFTNKQDDGGVVVRNKKNLVAQGFTQIEGLDFGETFAPVARLEAIHIFLAFACCFVIKLIQMDVKSVFLNGEITKFVFVEQPPNFKDPKYLNSQKHFME</sequence>
<gene>
    <name evidence="3" type="ORF">GUJ93_ZPchr0002g24221</name>
</gene>
<protein>
    <recommendedName>
        <fullName evidence="2">Reverse transcriptase Ty1/copia-type domain-containing protein</fullName>
    </recommendedName>
</protein>
<accession>A0A8J5VCS2</accession>